<evidence type="ECO:0000259" key="2">
    <source>
        <dbReference type="Pfam" id="PF08031"/>
    </source>
</evidence>
<evidence type="ECO:0000313" key="4">
    <source>
        <dbReference type="Proteomes" id="UP001480595"/>
    </source>
</evidence>
<dbReference type="InterPro" id="IPR012951">
    <property type="entry name" value="BBE"/>
</dbReference>
<dbReference type="RefSeq" id="XP_066717191.1">
    <property type="nucleotide sequence ID" value="XM_066857922.1"/>
</dbReference>
<dbReference type="Gene3D" id="3.30.465.10">
    <property type="match status" value="1"/>
</dbReference>
<reference evidence="3 4" key="1">
    <citation type="submission" date="2023-01" db="EMBL/GenBank/DDBJ databases">
        <title>Analysis of 21 Apiospora genomes using comparative genomics revels a genus with tremendous synthesis potential of carbohydrate active enzymes and secondary metabolites.</title>
        <authorList>
            <person name="Sorensen T."/>
        </authorList>
    </citation>
    <scope>NUCLEOTIDE SEQUENCE [LARGE SCALE GENOMIC DNA]</scope>
    <source>
        <strain evidence="3 4">CBS 135458</strain>
    </source>
</reference>
<keyword evidence="4" id="KW-1185">Reference proteome</keyword>
<proteinExistence type="predicted"/>
<dbReference type="InterPro" id="IPR016169">
    <property type="entry name" value="FAD-bd_PCMH_sub2"/>
</dbReference>
<comment type="caution">
    <text evidence="3">The sequence shown here is derived from an EMBL/GenBank/DDBJ whole genome shotgun (WGS) entry which is preliminary data.</text>
</comment>
<feature type="region of interest" description="Disordered" evidence="1">
    <location>
        <begin position="1"/>
        <end position="21"/>
    </location>
</feature>
<gene>
    <name evidence="3" type="ORF">PG994_006513</name>
</gene>
<dbReference type="GeneID" id="92090985"/>
<evidence type="ECO:0000256" key="1">
    <source>
        <dbReference type="SAM" id="MobiDB-lite"/>
    </source>
</evidence>
<dbReference type="EMBL" id="JAQQWL010000006">
    <property type="protein sequence ID" value="KAK8069897.1"/>
    <property type="molecule type" value="Genomic_DNA"/>
</dbReference>
<name>A0ABR1VFF0_9PEZI</name>
<feature type="domain" description="Berberine/berberine-like" evidence="2">
    <location>
        <begin position="21"/>
        <end position="48"/>
    </location>
</feature>
<accession>A0ABR1VFF0</accession>
<dbReference type="Proteomes" id="UP001480595">
    <property type="component" value="Unassembled WGS sequence"/>
</dbReference>
<protein>
    <recommendedName>
        <fullName evidence="2">Berberine/berberine-like domain-containing protein</fullName>
    </recommendedName>
</protein>
<evidence type="ECO:0000313" key="3">
    <source>
        <dbReference type="EMBL" id="KAK8069897.1"/>
    </source>
</evidence>
<sequence length="75" mass="8876">MGTDSEHNADPATEEDEVFTRADRVFGPNIQRLREHKVKYDPNNVFKNLEWECRWEDEWWAMIAPLTLDPCLIGQ</sequence>
<dbReference type="Pfam" id="PF08031">
    <property type="entry name" value="BBE"/>
    <property type="match status" value="1"/>
</dbReference>
<organism evidence="3 4">
    <name type="scientific">Apiospora phragmitis</name>
    <dbReference type="NCBI Taxonomy" id="2905665"/>
    <lineage>
        <taxon>Eukaryota</taxon>
        <taxon>Fungi</taxon>
        <taxon>Dikarya</taxon>
        <taxon>Ascomycota</taxon>
        <taxon>Pezizomycotina</taxon>
        <taxon>Sordariomycetes</taxon>
        <taxon>Xylariomycetidae</taxon>
        <taxon>Amphisphaeriales</taxon>
        <taxon>Apiosporaceae</taxon>
        <taxon>Apiospora</taxon>
    </lineage>
</organism>